<dbReference type="CDD" id="cd00508">
    <property type="entry name" value="MopB_CT_Fdh-Nap-like"/>
    <property type="match status" value="1"/>
</dbReference>
<dbReference type="SUPFAM" id="SSF53706">
    <property type="entry name" value="Formate dehydrogenase/DMSO reductase, domains 1-3"/>
    <property type="match status" value="1"/>
</dbReference>
<protein>
    <submittedName>
        <fullName evidence="7">Molybdopterin oxidoreductase</fullName>
    </submittedName>
</protein>
<keyword evidence="4" id="KW-0411">Iron-sulfur</keyword>
<dbReference type="Pfam" id="PF04879">
    <property type="entry name" value="Molybdop_Fe4S4"/>
    <property type="match status" value="1"/>
</dbReference>
<dbReference type="Gene3D" id="3.40.50.740">
    <property type="match status" value="1"/>
</dbReference>
<comment type="caution">
    <text evidence="7">The sequence shown here is derived from an EMBL/GenBank/DDBJ whole genome shotgun (WGS) entry which is preliminary data.</text>
</comment>
<feature type="domain" description="4Fe-4S Mo/W bis-MGD-type" evidence="6">
    <location>
        <begin position="31"/>
        <end position="87"/>
    </location>
</feature>
<dbReference type="InterPro" id="IPR006963">
    <property type="entry name" value="Mopterin_OxRdtase_4Fe-4S_dom"/>
</dbReference>
<evidence type="ECO:0000256" key="3">
    <source>
        <dbReference type="ARBA" id="ARBA00023004"/>
    </source>
</evidence>
<dbReference type="GO" id="GO:0003954">
    <property type="term" value="F:NADH dehydrogenase activity"/>
    <property type="evidence" value="ECO:0007669"/>
    <property type="project" value="TreeGrafter"/>
</dbReference>
<gene>
    <name evidence="7" type="primary">nasA</name>
    <name evidence="7" type="ORF">GCM10008956_13820</name>
</gene>
<evidence type="ECO:0000256" key="2">
    <source>
        <dbReference type="ARBA" id="ARBA00022723"/>
    </source>
</evidence>
<dbReference type="AlphaFoldDB" id="A0A8H9GQZ5"/>
<dbReference type="PANTHER" id="PTHR43105">
    <property type="entry name" value="RESPIRATORY NITRATE REDUCTASE"/>
    <property type="match status" value="1"/>
</dbReference>
<dbReference type="GO" id="GO:0043546">
    <property type="term" value="F:molybdopterin cofactor binding"/>
    <property type="evidence" value="ECO:0007669"/>
    <property type="project" value="InterPro"/>
</dbReference>
<dbReference type="PROSITE" id="PS51669">
    <property type="entry name" value="4FE4S_MOW_BIS_MGD"/>
    <property type="match status" value="1"/>
</dbReference>
<feature type="region of interest" description="Disordered" evidence="5">
    <location>
        <begin position="347"/>
        <end position="376"/>
    </location>
</feature>
<dbReference type="GO" id="GO:0046872">
    <property type="term" value="F:metal ion binding"/>
    <property type="evidence" value="ECO:0007669"/>
    <property type="project" value="UniProtKB-KW"/>
</dbReference>
<dbReference type="Proteomes" id="UP000600547">
    <property type="component" value="Unassembled WGS sequence"/>
</dbReference>
<evidence type="ECO:0000256" key="5">
    <source>
        <dbReference type="SAM" id="MobiDB-lite"/>
    </source>
</evidence>
<reference evidence="8" key="1">
    <citation type="journal article" date="2019" name="Int. J. Syst. Evol. Microbiol.">
        <title>The Global Catalogue of Microorganisms (GCM) 10K type strain sequencing project: providing services to taxonomists for standard genome sequencing and annotation.</title>
        <authorList>
            <consortium name="The Broad Institute Genomics Platform"/>
            <consortium name="The Broad Institute Genome Sequencing Center for Infectious Disease"/>
            <person name="Wu L."/>
            <person name="Ma J."/>
        </authorList>
    </citation>
    <scope>NUCLEOTIDE SEQUENCE [LARGE SCALE GENOMIC DNA]</scope>
    <source>
        <strain evidence="8">JCM 31047</strain>
    </source>
</reference>
<proteinExistence type="predicted"/>
<dbReference type="SUPFAM" id="SSF50692">
    <property type="entry name" value="ADC-like"/>
    <property type="match status" value="1"/>
</dbReference>
<dbReference type="InterPro" id="IPR006657">
    <property type="entry name" value="MoPterin_dinucl-bd_dom"/>
</dbReference>
<keyword evidence="8" id="KW-1185">Reference proteome</keyword>
<dbReference type="Gene3D" id="2.20.25.90">
    <property type="entry name" value="ADC-like domains"/>
    <property type="match status" value="1"/>
</dbReference>
<evidence type="ECO:0000256" key="1">
    <source>
        <dbReference type="ARBA" id="ARBA00022485"/>
    </source>
</evidence>
<evidence type="ECO:0000313" key="7">
    <source>
        <dbReference type="EMBL" id="GGM38581.1"/>
    </source>
</evidence>
<accession>A0A8H9GQZ5</accession>
<dbReference type="GO" id="GO:0051539">
    <property type="term" value="F:4 iron, 4 sulfur cluster binding"/>
    <property type="evidence" value="ECO:0007669"/>
    <property type="project" value="UniProtKB-KW"/>
</dbReference>
<keyword evidence="1" id="KW-0004">4Fe-4S</keyword>
<dbReference type="InterPro" id="IPR006656">
    <property type="entry name" value="Mopterin_OxRdtase"/>
</dbReference>
<dbReference type="Pfam" id="PF00384">
    <property type="entry name" value="Molybdopterin"/>
    <property type="match status" value="1"/>
</dbReference>
<dbReference type="SMART" id="SM00926">
    <property type="entry name" value="Molybdop_Fe4S4"/>
    <property type="match status" value="1"/>
</dbReference>
<dbReference type="InterPro" id="IPR050123">
    <property type="entry name" value="Prok_molybdopt-oxidoreductase"/>
</dbReference>
<keyword evidence="3" id="KW-0408">Iron</keyword>
<dbReference type="Gene3D" id="3.40.228.10">
    <property type="entry name" value="Dimethylsulfoxide Reductase, domain 2"/>
    <property type="match status" value="1"/>
</dbReference>
<evidence type="ECO:0000256" key="4">
    <source>
        <dbReference type="ARBA" id="ARBA00023014"/>
    </source>
</evidence>
<keyword evidence="2" id="KW-0479">Metal-binding</keyword>
<dbReference type="Pfam" id="PF01568">
    <property type="entry name" value="Molydop_binding"/>
    <property type="match status" value="1"/>
</dbReference>
<dbReference type="Gene3D" id="2.40.40.20">
    <property type="match status" value="1"/>
</dbReference>
<feature type="compositionally biased region" description="Gly residues" evidence="5">
    <location>
        <begin position="347"/>
        <end position="358"/>
    </location>
</feature>
<dbReference type="InterPro" id="IPR009010">
    <property type="entry name" value="Asp_de-COase-like_dom_sf"/>
</dbReference>
<dbReference type="EMBL" id="BMQG01000003">
    <property type="protein sequence ID" value="GGM38581.1"/>
    <property type="molecule type" value="Genomic_DNA"/>
</dbReference>
<name>A0A8H9GQZ5_9DEIO</name>
<dbReference type="GO" id="GO:0016020">
    <property type="term" value="C:membrane"/>
    <property type="evidence" value="ECO:0007669"/>
    <property type="project" value="TreeGrafter"/>
</dbReference>
<evidence type="ECO:0000313" key="8">
    <source>
        <dbReference type="Proteomes" id="UP000600547"/>
    </source>
</evidence>
<sequence length="722" mass="77862">MKKFERRSHFGLDFLLKVRHRDRMSQATLHTPTVRTTCPYCAVQCTFDLHLERGLPVKVTPTKDCPVAHGTVCRKGLAALNDLRHPDRLTTPLLRKDGELTPVGWDEALAYVRDALGSVPPERTGVFGSGSLTNEKTYLLGKFARVALRTPHIDYNGRYCMASASAALNRTVGYDRGLGFPADDLVRSDLVLLVGANVAETLPPLMQYLKGVKDRGGTIYAIDPRATTTSRVAGRHLAPRPGTDGLLALGLLHLMKQWGRIRPTAPAHGMAQVLAHADDYPPARVAHDCSLTEADVFALGRAYAEARTPLILTGRGPEQHIQGTDTVQAWLNLAFLTGHFGKVGGGYGPLTGQGNGQGGREHGQKNDQLPGARSLRDPRHRAEIAALWDVPERDLPQPGHSAQELLNACGQPGAGGLDALIVLGSNPAVSAAGTGQVTQNLKALKHLIVIDFLPSETAGLATLVLPGSMWCEEEGTTTNLEGRVQRRRRAVTPPGAAREDWRILCDLAAALGRPHGFTYPDFRALQDEFFRATRGARADYSGLSAERLDRATAQWPVRSAAGPDTPHVYAPPFPTPDGLATLHVPQLRAPAPAPRALHLTTGRLAGQYQSGTQTRRNPALKAEQTAQIHPDTAREHGLGAGDLVTLRTAHGQATAPVELSPGLRRDTVFIPFHWPESANLLTDPDALDPHSRMPGFKVTPVTLHPARLTLPTPTTPLLSPVS</sequence>
<organism evidence="7 8">
    <name type="scientific">Deinococcus arenae</name>
    <dbReference type="NCBI Taxonomy" id="1452751"/>
    <lineage>
        <taxon>Bacteria</taxon>
        <taxon>Thermotogati</taxon>
        <taxon>Deinococcota</taxon>
        <taxon>Deinococci</taxon>
        <taxon>Deinococcales</taxon>
        <taxon>Deinococcaceae</taxon>
        <taxon>Deinococcus</taxon>
    </lineage>
</organism>
<dbReference type="PANTHER" id="PTHR43105:SF10">
    <property type="entry name" value="NADH-QUINONE OXIDOREDUCTASE SUBUNIT G"/>
    <property type="match status" value="1"/>
</dbReference>
<evidence type="ECO:0000259" key="6">
    <source>
        <dbReference type="PROSITE" id="PS51669"/>
    </source>
</evidence>
<dbReference type="GO" id="GO:0022904">
    <property type="term" value="P:respiratory electron transport chain"/>
    <property type="evidence" value="ECO:0007669"/>
    <property type="project" value="TreeGrafter"/>
</dbReference>